<evidence type="ECO:0000313" key="1">
    <source>
        <dbReference type="EMBL" id="TKR96960.1"/>
    </source>
</evidence>
<accession>A0A4U5PK13</accession>
<gene>
    <name evidence="1" type="ORF">L596_010901</name>
</gene>
<evidence type="ECO:0000313" key="2">
    <source>
        <dbReference type="Proteomes" id="UP000298663"/>
    </source>
</evidence>
<name>A0A4U5PK13_STECR</name>
<reference evidence="1 2" key="2">
    <citation type="journal article" date="2019" name="G3 (Bethesda)">
        <title>Hybrid Assembly of the Genome of the Entomopathogenic Nematode Steinernema carpocapsae Identifies the X-Chromosome.</title>
        <authorList>
            <person name="Serra L."/>
            <person name="Macchietto M."/>
            <person name="Macias-Munoz A."/>
            <person name="McGill C.J."/>
            <person name="Rodriguez I.M."/>
            <person name="Rodriguez B."/>
            <person name="Murad R."/>
            <person name="Mortazavi A."/>
        </authorList>
    </citation>
    <scope>NUCLEOTIDE SEQUENCE [LARGE SCALE GENOMIC DNA]</scope>
    <source>
        <strain evidence="1 2">ALL</strain>
    </source>
</reference>
<sequence>MSDQTVFHFETEIRTPLVRCSLVTTGWSKKRVCNKQVPGVWSESLGTRALQANRSEFCPDLGGKRSKTV</sequence>
<organism evidence="1 2">
    <name type="scientific">Steinernema carpocapsae</name>
    <name type="common">Entomopathogenic nematode</name>
    <dbReference type="NCBI Taxonomy" id="34508"/>
    <lineage>
        <taxon>Eukaryota</taxon>
        <taxon>Metazoa</taxon>
        <taxon>Ecdysozoa</taxon>
        <taxon>Nematoda</taxon>
        <taxon>Chromadorea</taxon>
        <taxon>Rhabditida</taxon>
        <taxon>Tylenchina</taxon>
        <taxon>Panagrolaimomorpha</taxon>
        <taxon>Strongyloidoidea</taxon>
        <taxon>Steinernematidae</taxon>
        <taxon>Steinernema</taxon>
    </lineage>
</organism>
<dbReference type="EMBL" id="AZBU02000002">
    <property type="protein sequence ID" value="TKR96960.1"/>
    <property type="molecule type" value="Genomic_DNA"/>
</dbReference>
<dbReference type="Proteomes" id="UP000298663">
    <property type="component" value="Unassembled WGS sequence"/>
</dbReference>
<protein>
    <submittedName>
        <fullName evidence="1">Uncharacterized protein</fullName>
    </submittedName>
</protein>
<reference evidence="1 2" key="1">
    <citation type="journal article" date="2015" name="Genome Biol.">
        <title>Comparative genomics of Steinernema reveals deeply conserved gene regulatory networks.</title>
        <authorList>
            <person name="Dillman A.R."/>
            <person name="Macchietto M."/>
            <person name="Porter C.F."/>
            <person name="Rogers A."/>
            <person name="Williams B."/>
            <person name="Antoshechkin I."/>
            <person name="Lee M.M."/>
            <person name="Goodwin Z."/>
            <person name="Lu X."/>
            <person name="Lewis E.E."/>
            <person name="Goodrich-Blair H."/>
            <person name="Stock S.P."/>
            <person name="Adams B.J."/>
            <person name="Sternberg P.W."/>
            <person name="Mortazavi A."/>
        </authorList>
    </citation>
    <scope>NUCLEOTIDE SEQUENCE [LARGE SCALE GENOMIC DNA]</scope>
    <source>
        <strain evidence="1 2">ALL</strain>
    </source>
</reference>
<comment type="caution">
    <text evidence="1">The sequence shown here is derived from an EMBL/GenBank/DDBJ whole genome shotgun (WGS) entry which is preliminary data.</text>
</comment>
<keyword evidence="2" id="KW-1185">Reference proteome</keyword>
<dbReference type="AlphaFoldDB" id="A0A4U5PK13"/>
<proteinExistence type="predicted"/>